<feature type="compositionally biased region" description="Basic and acidic residues" evidence="1">
    <location>
        <begin position="286"/>
        <end position="299"/>
    </location>
</feature>
<feature type="compositionally biased region" description="Basic and acidic residues" evidence="1">
    <location>
        <begin position="235"/>
        <end position="244"/>
    </location>
</feature>
<organism evidence="2 3">
    <name type="scientific">Lasallia pustulata</name>
    <dbReference type="NCBI Taxonomy" id="136370"/>
    <lineage>
        <taxon>Eukaryota</taxon>
        <taxon>Fungi</taxon>
        <taxon>Dikarya</taxon>
        <taxon>Ascomycota</taxon>
        <taxon>Pezizomycotina</taxon>
        <taxon>Lecanoromycetes</taxon>
        <taxon>OSLEUM clade</taxon>
        <taxon>Umbilicariomycetidae</taxon>
        <taxon>Umbilicariales</taxon>
        <taxon>Umbilicariaceae</taxon>
        <taxon>Lasallia</taxon>
    </lineage>
</organism>
<dbReference type="EMBL" id="VXIT01000001">
    <property type="protein sequence ID" value="KAA6415386.1"/>
    <property type="molecule type" value="Genomic_DNA"/>
</dbReference>
<dbReference type="Proteomes" id="UP000324767">
    <property type="component" value="Unassembled WGS sequence"/>
</dbReference>
<evidence type="ECO:0000256" key="1">
    <source>
        <dbReference type="SAM" id="MobiDB-lite"/>
    </source>
</evidence>
<sequence>MTDYERSSFRPLTKLNTIIRPHSPYSEACGPILKEGTVAARIQALHNAQNSQAPRNTEIFSRLQSHSNKVTSPSPGSIGKGDDNHSTYGRRKSLTFAPPASRNASVAGQYYVPPTRYTPQSGVLPGSGAGTSVERVGNKFVLVRAKTLPQHDIPSPWAALPPRLADPEESDGLSPGTKPEERYRVVVPESVEASTEHREVLKKDSVADVLGVMIDKAIYEHDSAIEWSSDGSNPDTHEYRHEALSKQNSSSGSSTPLGSPVRGSTSPDNRSIAATKYSSTSSGSDLSKRDNITAEQLRR</sequence>
<accession>A0A5M8PZV4</accession>
<proteinExistence type="predicted"/>
<feature type="region of interest" description="Disordered" evidence="1">
    <location>
        <begin position="226"/>
        <end position="299"/>
    </location>
</feature>
<feature type="compositionally biased region" description="Polar residues" evidence="1">
    <location>
        <begin position="276"/>
        <end position="285"/>
    </location>
</feature>
<feature type="compositionally biased region" description="Low complexity" evidence="1">
    <location>
        <begin position="249"/>
        <end position="260"/>
    </location>
</feature>
<name>A0A5M8PZV4_9LECA</name>
<evidence type="ECO:0000313" key="3">
    <source>
        <dbReference type="Proteomes" id="UP000324767"/>
    </source>
</evidence>
<reference evidence="2 3" key="1">
    <citation type="submission" date="2019-09" db="EMBL/GenBank/DDBJ databases">
        <title>The hologenome of the rock-dwelling lichen Lasallia pustulata.</title>
        <authorList>
            <person name="Greshake Tzovaras B."/>
            <person name="Segers F."/>
            <person name="Bicker A."/>
            <person name="Dal Grande F."/>
            <person name="Otte J."/>
            <person name="Hankeln T."/>
            <person name="Schmitt I."/>
            <person name="Ebersberger I."/>
        </authorList>
    </citation>
    <scope>NUCLEOTIDE SEQUENCE [LARGE SCALE GENOMIC DNA]</scope>
    <source>
        <strain evidence="2">A1-1</strain>
    </source>
</reference>
<evidence type="ECO:0000313" key="2">
    <source>
        <dbReference type="EMBL" id="KAA6415386.1"/>
    </source>
</evidence>
<protein>
    <submittedName>
        <fullName evidence="2">Uncharacterized protein</fullName>
    </submittedName>
</protein>
<dbReference type="AlphaFoldDB" id="A0A5M8PZV4"/>
<dbReference type="OrthoDB" id="5351115at2759"/>
<feature type="region of interest" description="Disordered" evidence="1">
    <location>
        <begin position="152"/>
        <end position="182"/>
    </location>
</feature>
<feature type="region of interest" description="Disordered" evidence="1">
    <location>
        <begin position="64"/>
        <end position="100"/>
    </location>
</feature>
<gene>
    <name evidence="2" type="ORF">FRX48_00101</name>
</gene>
<comment type="caution">
    <text evidence="2">The sequence shown here is derived from an EMBL/GenBank/DDBJ whole genome shotgun (WGS) entry which is preliminary data.</text>
</comment>
<feature type="compositionally biased region" description="Polar residues" evidence="1">
    <location>
        <begin position="64"/>
        <end position="75"/>
    </location>
</feature>